<dbReference type="InterPro" id="IPR006600">
    <property type="entry name" value="HTH_CenpB_DNA-bd_dom"/>
</dbReference>
<keyword evidence="5" id="KW-1185">Reference proteome</keyword>
<feature type="compositionally biased region" description="Basic residues" evidence="2">
    <location>
        <begin position="665"/>
        <end position="676"/>
    </location>
</feature>
<sequence>MVRNYIPKALRRVDFDDPNDHFAPLEHDKDTRIQQAYNYWLSTRDQEDPPSLHKVAESHNVAYSTLRDRKNGAISKKEANQAMQKLTPVEEDIIALWVATLATWGSPPTNLQLVKMAYELLQKRGVYEELGEQWIARFLARHPELKLKFVNPIEKERILATDPAIFQHYFGLYKSTKEQYNIDDENEWNMDEKGVAMGVIGKTKVIIPKRDIPQYMAVCGNQEWVTLIESIGLSGRSLKPWVIFKGKQHMKAWWDVFTTGHISVSENGWTDNDICFEWLKRCFEPETRPTTPGKWRLLLFDGHASHLTGRAIDFCLEHKIVCLCLPAHTTHLVQPLDVGVFAVLAHWYKTFVRERSRFNLTYQITKVDFLELMQEARARAITKTNVIKAWEATGHKPFNPAIVLKHVPSSITVSGPSLLSSMSSSSQPLVSYSSQPPTMSTSESRPITRARATSANRPVTRDGTALIPLSAATPTNIIDVNKLVTQAKLVRVQVESNYWQEAFVKLAKACGQNMALSTIQGQTIAEMVEASKQWTRKGKRSHETYGEARVMSKEEVERMEAQREDKRDAKKAKAWSSWQKANQCQENSLWKQFSSWTPDIYGGRVATPPPPLPKKTTVAAQNRLFNSVATPFFQGIDPDIFTAREHLELTPSPTKKTPGNPPKPRNQRGRQVPKSKKAQETEEALVNGPQEAPKAPTKSTRGRVRKARVIWEPKG</sequence>
<name>A0A1W5DA19_9LECA</name>
<evidence type="ECO:0000256" key="1">
    <source>
        <dbReference type="ARBA" id="ARBA00023125"/>
    </source>
</evidence>
<accession>A0A1W5DA19</accession>
<dbReference type="PROSITE" id="PS51253">
    <property type="entry name" value="HTH_CENPB"/>
    <property type="match status" value="1"/>
</dbReference>
<organism evidence="4 5">
    <name type="scientific">Lasallia pustulata</name>
    <dbReference type="NCBI Taxonomy" id="136370"/>
    <lineage>
        <taxon>Eukaryota</taxon>
        <taxon>Fungi</taxon>
        <taxon>Dikarya</taxon>
        <taxon>Ascomycota</taxon>
        <taxon>Pezizomycotina</taxon>
        <taxon>Lecanoromycetes</taxon>
        <taxon>OSLEUM clade</taxon>
        <taxon>Umbilicariomycetidae</taxon>
        <taxon>Umbilicariales</taxon>
        <taxon>Umbilicariaceae</taxon>
        <taxon>Lasallia</taxon>
    </lineage>
</organism>
<dbReference type="InterPro" id="IPR004875">
    <property type="entry name" value="DDE_SF_endonuclease_dom"/>
</dbReference>
<dbReference type="PANTHER" id="PTHR19303">
    <property type="entry name" value="TRANSPOSON"/>
    <property type="match status" value="1"/>
</dbReference>
<evidence type="ECO:0000313" key="5">
    <source>
        <dbReference type="Proteomes" id="UP000192927"/>
    </source>
</evidence>
<feature type="region of interest" description="Disordered" evidence="2">
    <location>
        <begin position="429"/>
        <end position="458"/>
    </location>
</feature>
<evidence type="ECO:0000259" key="3">
    <source>
        <dbReference type="PROSITE" id="PS51253"/>
    </source>
</evidence>
<dbReference type="GO" id="GO:0003677">
    <property type="term" value="F:DNA binding"/>
    <property type="evidence" value="ECO:0007669"/>
    <property type="project" value="UniProtKB-KW"/>
</dbReference>
<reference evidence="5" key="1">
    <citation type="submission" date="2017-03" db="EMBL/GenBank/DDBJ databases">
        <authorList>
            <person name="Sharma R."/>
            <person name="Thines M."/>
        </authorList>
    </citation>
    <scope>NUCLEOTIDE SEQUENCE [LARGE SCALE GENOMIC DNA]</scope>
</reference>
<dbReference type="Pfam" id="PF03221">
    <property type="entry name" value="HTH_Tnp_Tc5"/>
    <property type="match status" value="1"/>
</dbReference>
<feature type="compositionally biased region" description="Polar residues" evidence="2">
    <location>
        <begin position="438"/>
        <end position="457"/>
    </location>
</feature>
<evidence type="ECO:0000313" key="4">
    <source>
        <dbReference type="EMBL" id="SLM39830.1"/>
    </source>
</evidence>
<feature type="region of interest" description="Disordered" evidence="2">
    <location>
        <begin position="649"/>
        <end position="715"/>
    </location>
</feature>
<feature type="domain" description="HTH CENPB-type" evidence="3">
    <location>
        <begin position="78"/>
        <end position="148"/>
    </location>
</feature>
<dbReference type="EMBL" id="FWEW01003563">
    <property type="protein sequence ID" value="SLM39830.1"/>
    <property type="molecule type" value="Genomic_DNA"/>
</dbReference>
<dbReference type="AlphaFoldDB" id="A0A1W5DA19"/>
<dbReference type="InterPro" id="IPR050863">
    <property type="entry name" value="CenT-Element_Derived"/>
</dbReference>
<dbReference type="SMART" id="SM00674">
    <property type="entry name" value="CENPB"/>
    <property type="match status" value="1"/>
</dbReference>
<dbReference type="Proteomes" id="UP000192927">
    <property type="component" value="Unassembled WGS sequence"/>
</dbReference>
<dbReference type="GO" id="GO:0005634">
    <property type="term" value="C:nucleus"/>
    <property type="evidence" value="ECO:0007669"/>
    <property type="project" value="TreeGrafter"/>
</dbReference>
<dbReference type="Pfam" id="PF03184">
    <property type="entry name" value="DDE_1"/>
    <property type="match status" value="1"/>
</dbReference>
<dbReference type="PANTHER" id="PTHR19303:SF74">
    <property type="entry name" value="POGO TRANSPOSABLE ELEMENT WITH KRAB DOMAIN"/>
    <property type="match status" value="1"/>
</dbReference>
<protein>
    <submittedName>
        <fullName evidence="4">HTH CenpB-type DNA-binding domain</fullName>
    </submittedName>
</protein>
<evidence type="ECO:0000256" key="2">
    <source>
        <dbReference type="SAM" id="MobiDB-lite"/>
    </source>
</evidence>
<proteinExistence type="predicted"/>
<keyword evidence="1 4" id="KW-0238">DNA-binding</keyword>